<organism evidence="2 3">
    <name type="scientific">Cryptosporangium phraense</name>
    <dbReference type="NCBI Taxonomy" id="2593070"/>
    <lineage>
        <taxon>Bacteria</taxon>
        <taxon>Bacillati</taxon>
        <taxon>Actinomycetota</taxon>
        <taxon>Actinomycetes</taxon>
        <taxon>Cryptosporangiales</taxon>
        <taxon>Cryptosporangiaceae</taxon>
        <taxon>Cryptosporangium</taxon>
    </lineage>
</organism>
<protein>
    <submittedName>
        <fullName evidence="2">Uncharacterized protein</fullName>
    </submittedName>
</protein>
<evidence type="ECO:0000256" key="1">
    <source>
        <dbReference type="SAM" id="Phobius"/>
    </source>
</evidence>
<keyword evidence="1" id="KW-0812">Transmembrane</keyword>
<dbReference type="AlphaFoldDB" id="A0A545AN30"/>
<dbReference type="InParanoid" id="A0A545AN30"/>
<comment type="caution">
    <text evidence="2">The sequence shown here is derived from an EMBL/GenBank/DDBJ whole genome shotgun (WGS) entry which is preliminary data.</text>
</comment>
<dbReference type="Proteomes" id="UP000317982">
    <property type="component" value="Unassembled WGS sequence"/>
</dbReference>
<proteinExistence type="predicted"/>
<evidence type="ECO:0000313" key="2">
    <source>
        <dbReference type="EMBL" id="TQS42693.1"/>
    </source>
</evidence>
<feature type="transmembrane region" description="Helical" evidence="1">
    <location>
        <begin position="12"/>
        <end position="33"/>
    </location>
</feature>
<dbReference type="RefSeq" id="WP_142707000.1">
    <property type="nucleotide sequence ID" value="NZ_VIRS01000017.1"/>
</dbReference>
<dbReference type="EMBL" id="VIRS01000017">
    <property type="protein sequence ID" value="TQS42693.1"/>
    <property type="molecule type" value="Genomic_DNA"/>
</dbReference>
<sequence>MHNVSLALQAAWKVLLIGLILGAGLPTLFAFGIRAMAWGTGGEAEVHADGTAAPAAHPAGRIVGILCFALVVLIALLGITYIIAFGFGKVLSFEHIYPTIENKG</sequence>
<keyword evidence="1" id="KW-0472">Membrane</keyword>
<accession>A0A545AN30</accession>
<feature type="transmembrane region" description="Helical" evidence="1">
    <location>
        <begin position="62"/>
        <end position="87"/>
    </location>
</feature>
<dbReference type="OrthoDB" id="3177419at2"/>
<evidence type="ECO:0000313" key="3">
    <source>
        <dbReference type="Proteomes" id="UP000317982"/>
    </source>
</evidence>
<gene>
    <name evidence="2" type="ORF">FL583_23700</name>
</gene>
<keyword evidence="1" id="KW-1133">Transmembrane helix</keyword>
<reference evidence="2 3" key="1">
    <citation type="submission" date="2019-07" db="EMBL/GenBank/DDBJ databases">
        <title>Cryptosporangium phraense sp. nov., isolated from plant litter.</title>
        <authorList>
            <person name="Suriyachadkun C."/>
        </authorList>
    </citation>
    <scope>NUCLEOTIDE SEQUENCE [LARGE SCALE GENOMIC DNA]</scope>
    <source>
        <strain evidence="2 3">A-T 5661</strain>
    </source>
</reference>
<name>A0A545AN30_9ACTN</name>
<keyword evidence="3" id="KW-1185">Reference proteome</keyword>